<dbReference type="NCBIfam" id="NF009239">
    <property type="entry name" value="PRK12595.1"/>
    <property type="match status" value="1"/>
</dbReference>
<evidence type="ECO:0000256" key="1">
    <source>
        <dbReference type="ARBA" id="ARBA00022679"/>
    </source>
</evidence>
<organism evidence="3 4">
    <name type="scientific">Mesoterricola silvestris</name>
    <dbReference type="NCBI Taxonomy" id="2927979"/>
    <lineage>
        <taxon>Bacteria</taxon>
        <taxon>Pseudomonadati</taxon>
        <taxon>Acidobacteriota</taxon>
        <taxon>Holophagae</taxon>
        <taxon>Holophagales</taxon>
        <taxon>Holophagaceae</taxon>
        <taxon>Mesoterricola</taxon>
    </lineage>
</organism>
<evidence type="ECO:0000313" key="3">
    <source>
        <dbReference type="EMBL" id="BDU73323.1"/>
    </source>
</evidence>
<name>A0AA48H7R1_9BACT</name>
<dbReference type="Proteomes" id="UP001238179">
    <property type="component" value="Chromosome"/>
</dbReference>
<dbReference type="InterPro" id="IPR006268">
    <property type="entry name" value="DAHP_syn_2"/>
</dbReference>
<dbReference type="KEGG" id="msil:METEAL_24970"/>
<dbReference type="InterPro" id="IPR006218">
    <property type="entry name" value="DAHP1/KDSA"/>
</dbReference>
<dbReference type="InterPro" id="IPR052899">
    <property type="entry name" value="Class-I_DAHP_synthase"/>
</dbReference>
<keyword evidence="4" id="KW-1185">Reference proteome</keyword>
<dbReference type="GO" id="GO:0016832">
    <property type="term" value="F:aldehyde-lyase activity"/>
    <property type="evidence" value="ECO:0007669"/>
    <property type="project" value="InterPro"/>
</dbReference>
<sequence length="348" mass="36498">MIIKLKHPLPALEALDGARRLDFPFGTFLALLGPGGPSLKEVQALEGVEWAKASGAKPILAARAAAPRGTRVALGACELGGEALALMGGPCSVESREQIVATANYIAAYGATGLRGGAYKPRTSPYAFQGLGQEGVLLLREAGDASGLPVITEVMDPADVEAMLPFVDCFQIGARNMSSAPLLRAVGRAGKPVLLKRGPSATLEEFVLAAEYVLLEGNPHVILCERGIRTFETATRNTLDLNAVPVLKAMTHLPLVVDPSHGTGRRDAVIPMARAAVAAGADGIIVEVHPDPASALSDGAQSLHFPEFRRLAEELGPVARAVGRRLDFPRSQCGVPYIRRAVGWGSAI</sequence>
<dbReference type="Pfam" id="PF00793">
    <property type="entry name" value="DAHP_synth_1"/>
    <property type="match status" value="1"/>
</dbReference>
<dbReference type="RefSeq" id="WP_316411975.1">
    <property type="nucleotide sequence ID" value="NZ_AP027080.1"/>
</dbReference>
<protein>
    <recommendedName>
        <fullName evidence="2">DAHP synthetase I/KDSA domain-containing protein</fullName>
    </recommendedName>
</protein>
<evidence type="ECO:0000259" key="2">
    <source>
        <dbReference type="Pfam" id="PF00793"/>
    </source>
</evidence>
<dbReference type="InterPro" id="IPR013785">
    <property type="entry name" value="Aldolase_TIM"/>
</dbReference>
<dbReference type="NCBIfam" id="TIGR01361">
    <property type="entry name" value="DAHP_synth_Bsub"/>
    <property type="match status" value="1"/>
</dbReference>
<gene>
    <name evidence="3" type="ORF">METEAL_24970</name>
</gene>
<reference evidence="4" key="1">
    <citation type="journal article" date="2023" name="Int. J. Syst. Evol. Microbiol.">
        <title>Mesoterricola silvestris gen. nov., sp. nov., Mesoterricola sediminis sp. nov., Geothrix oryzae sp. nov., Geothrix edaphica sp. nov., Geothrix rubra sp. nov., and Geothrix limicola sp. nov., six novel members of Acidobacteriota isolated from soils.</title>
        <authorList>
            <person name="Itoh H."/>
            <person name="Sugisawa Y."/>
            <person name="Mise K."/>
            <person name="Xu Z."/>
            <person name="Kuniyasu M."/>
            <person name="Ushijima N."/>
            <person name="Kawano K."/>
            <person name="Kobayashi E."/>
            <person name="Shiratori Y."/>
            <person name="Masuda Y."/>
            <person name="Senoo K."/>
        </authorList>
    </citation>
    <scope>NUCLEOTIDE SEQUENCE [LARGE SCALE GENOMIC DNA]</scope>
    <source>
        <strain evidence="4">W79</strain>
    </source>
</reference>
<dbReference type="Gene3D" id="3.20.20.70">
    <property type="entry name" value="Aldolase class I"/>
    <property type="match status" value="1"/>
</dbReference>
<feature type="domain" description="DAHP synthetase I/KDSA" evidence="2">
    <location>
        <begin position="81"/>
        <end position="314"/>
    </location>
</feature>
<dbReference type="PANTHER" id="PTHR43018">
    <property type="entry name" value="PHOSPHO-2-DEHYDRO-3-DEOXYHEPTONATE ALDOLASE"/>
    <property type="match status" value="1"/>
</dbReference>
<dbReference type="PANTHER" id="PTHR43018:SF1">
    <property type="entry name" value="PROTEIN AROA(G)"/>
    <property type="match status" value="1"/>
</dbReference>
<dbReference type="GO" id="GO:0009073">
    <property type="term" value="P:aromatic amino acid family biosynthetic process"/>
    <property type="evidence" value="ECO:0007669"/>
    <property type="project" value="InterPro"/>
</dbReference>
<accession>A0AA48H7R1</accession>
<keyword evidence="1" id="KW-0808">Transferase</keyword>
<dbReference type="GO" id="GO:0016740">
    <property type="term" value="F:transferase activity"/>
    <property type="evidence" value="ECO:0007669"/>
    <property type="project" value="UniProtKB-KW"/>
</dbReference>
<evidence type="ECO:0000313" key="4">
    <source>
        <dbReference type="Proteomes" id="UP001238179"/>
    </source>
</evidence>
<dbReference type="NCBIfam" id="NF006421">
    <property type="entry name" value="PRK08673.1"/>
    <property type="match status" value="1"/>
</dbReference>
<dbReference type="AlphaFoldDB" id="A0AA48H7R1"/>
<proteinExistence type="predicted"/>
<dbReference type="SUPFAM" id="SSF51569">
    <property type="entry name" value="Aldolase"/>
    <property type="match status" value="1"/>
</dbReference>
<dbReference type="EMBL" id="AP027080">
    <property type="protein sequence ID" value="BDU73323.1"/>
    <property type="molecule type" value="Genomic_DNA"/>
</dbReference>